<evidence type="ECO:0000313" key="3">
    <source>
        <dbReference type="Proteomes" id="UP000001471"/>
    </source>
</evidence>
<evidence type="ECO:0000313" key="2">
    <source>
        <dbReference type="EMBL" id="EDU43603.1"/>
    </source>
</evidence>
<evidence type="ECO:0000256" key="1">
    <source>
        <dbReference type="SAM" id="MobiDB-lite"/>
    </source>
</evidence>
<gene>
    <name evidence="2" type="ORF">PTRG_10553</name>
</gene>
<name>B2WKP3_PYRTR</name>
<dbReference type="EMBL" id="DS231628">
    <property type="protein sequence ID" value="EDU43603.1"/>
    <property type="molecule type" value="Genomic_DNA"/>
</dbReference>
<dbReference type="AlphaFoldDB" id="B2WKP3"/>
<protein>
    <submittedName>
        <fullName evidence="2">Uncharacterized protein</fullName>
    </submittedName>
</protein>
<dbReference type="Proteomes" id="UP000001471">
    <property type="component" value="Unassembled WGS sequence"/>
</dbReference>
<reference evidence="3" key="1">
    <citation type="journal article" date="2013" name="G3 (Bethesda)">
        <title>Comparative genomics of a plant-pathogenic fungus, Pyrenophora tritici-repentis, reveals transduplication and the impact of repeat elements on pathogenicity and population divergence.</title>
        <authorList>
            <person name="Manning V.A."/>
            <person name="Pandelova I."/>
            <person name="Dhillon B."/>
            <person name="Wilhelm L.J."/>
            <person name="Goodwin S.B."/>
            <person name="Berlin A.M."/>
            <person name="Figueroa M."/>
            <person name="Freitag M."/>
            <person name="Hane J.K."/>
            <person name="Henrissat B."/>
            <person name="Holman W.H."/>
            <person name="Kodira C.D."/>
            <person name="Martin J."/>
            <person name="Oliver R.P."/>
            <person name="Robbertse B."/>
            <person name="Schackwitz W."/>
            <person name="Schwartz D.C."/>
            <person name="Spatafora J.W."/>
            <person name="Turgeon B.G."/>
            <person name="Yandava C."/>
            <person name="Young S."/>
            <person name="Zhou S."/>
            <person name="Zeng Q."/>
            <person name="Grigoriev I.V."/>
            <person name="Ma L.-J."/>
            <person name="Ciuffetti L.M."/>
        </authorList>
    </citation>
    <scope>NUCLEOTIDE SEQUENCE [LARGE SCALE GENOMIC DNA]</scope>
    <source>
        <strain evidence="3">Pt-1C-BFP</strain>
    </source>
</reference>
<feature type="region of interest" description="Disordered" evidence="1">
    <location>
        <begin position="60"/>
        <end position="106"/>
    </location>
</feature>
<organism evidence="2 3">
    <name type="scientific">Pyrenophora tritici-repentis (strain Pt-1C-BFP)</name>
    <name type="common">Wheat tan spot fungus</name>
    <name type="synonym">Drechslera tritici-repentis</name>
    <dbReference type="NCBI Taxonomy" id="426418"/>
    <lineage>
        <taxon>Eukaryota</taxon>
        <taxon>Fungi</taxon>
        <taxon>Dikarya</taxon>
        <taxon>Ascomycota</taxon>
        <taxon>Pezizomycotina</taxon>
        <taxon>Dothideomycetes</taxon>
        <taxon>Pleosporomycetidae</taxon>
        <taxon>Pleosporales</taxon>
        <taxon>Pleosporineae</taxon>
        <taxon>Pleosporaceae</taxon>
        <taxon>Pyrenophora</taxon>
    </lineage>
</organism>
<accession>B2WKP3</accession>
<dbReference type="InParanoid" id="B2WKP3"/>
<dbReference type="HOGENOM" id="CLU_1001640_0_0_1"/>
<proteinExistence type="predicted"/>
<sequence>MYQGFVGDEIVSRAVLLVLMGSRQVFRGRLSRLCGSRRELGTGEAVPVWVGAQAQVQGGPRKEAERSVYRGQARARITGEQGSGERGQRRRAAEPKASSKGAEPRLRNNGGGNFLWAILSLGNVHLHTCTCRPALHAVSRMDVDPSDAILLRLRPNWPRQGTEGPSRDRFQDATRPPHPTLFSPTETGPVAATTPALTTSMVAGGARKQAPNQASPRPIQVPSLAILVTNLVDERMAAIVVETTRYPRNANHLPGMTSSSGLNLPRPFCHHLLTEQLP</sequence>